<keyword evidence="2" id="KW-1185">Reference proteome</keyword>
<evidence type="ECO:0000313" key="1">
    <source>
        <dbReference type="EMBL" id="QBP42784.1"/>
    </source>
</evidence>
<dbReference type="InterPro" id="IPR045424">
    <property type="entry name" value="DUF6509"/>
</dbReference>
<dbReference type="KEGG" id="panc:E2636_17295"/>
<organism evidence="1 2">
    <name type="scientific">Paenisporosarcina antarctica</name>
    <dbReference type="NCBI Taxonomy" id="417367"/>
    <lineage>
        <taxon>Bacteria</taxon>
        <taxon>Bacillati</taxon>
        <taxon>Bacillota</taxon>
        <taxon>Bacilli</taxon>
        <taxon>Bacillales</taxon>
        <taxon>Caryophanaceae</taxon>
        <taxon>Paenisporosarcina</taxon>
    </lineage>
</organism>
<name>A0A4P7A2C2_9BACL</name>
<dbReference type="RefSeq" id="WP_134211489.1">
    <property type="nucleotide sequence ID" value="NZ_CP038015.1"/>
</dbReference>
<dbReference type="Pfam" id="PF20119">
    <property type="entry name" value="DUF6509"/>
    <property type="match status" value="1"/>
</dbReference>
<proteinExistence type="predicted"/>
<dbReference type="Proteomes" id="UP000294292">
    <property type="component" value="Chromosome"/>
</dbReference>
<evidence type="ECO:0000313" key="2">
    <source>
        <dbReference type="Proteomes" id="UP000294292"/>
    </source>
</evidence>
<dbReference type="EMBL" id="CP038015">
    <property type="protein sequence ID" value="QBP42784.1"/>
    <property type="molecule type" value="Genomic_DNA"/>
</dbReference>
<gene>
    <name evidence="1" type="ORF">E2636_17295</name>
</gene>
<accession>A0A4P7A2C2</accession>
<dbReference type="OrthoDB" id="2736409at2"/>
<reference evidence="1 2" key="1">
    <citation type="submission" date="2019-03" db="EMBL/GenBank/DDBJ databases">
        <title>Complete genome sequence of Paenisporosarcina antarctica CGMCC 1.6503T.</title>
        <authorList>
            <person name="Rong J.-C."/>
            <person name="Chi N.-Y."/>
            <person name="Zhang Q.-F."/>
        </authorList>
    </citation>
    <scope>NUCLEOTIDE SEQUENCE [LARGE SCALE GENOMIC DNA]</scope>
    <source>
        <strain evidence="1 2">CGMCC 1.6503</strain>
    </source>
</reference>
<protein>
    <submittedName>
        <fullName evidence="1">Pullulanase</fullName>
    </submittedName>
</protein>
<sequence>MKITSHLVRKMNDPTGIIVGERYEFLLDVEVEEDDELFTEGGLELRVIFASDENSERVVQYHFTDKVAKDVLDFALEDDEEAEILEYCKNNLT</sequence>
<dbReference type="AlphaFoldDB" id="A0A4P7A2C2"/>